<feature type="signal peptide" evidence="2">
    <location>
        <begin position="1"/>
        <end position="18"/>
    </location>
</feature>
<dbReference type="PROSITE" id="PS51257">
    <property type="entry name" value="PROKAR_LIPOPROTEIN"/>
    <property type="match status" value="1"/>
</dbReference>
<dbReference type="AlphaFoldDB" id="A0AAT9FGV2"/>
<keyword evidence="1 2" id="KW-0732">Signal</keyword>
<evidence type="ECO:0000256" key="1">
    <source>
        <dbReference type="ARBA" id="ARBA00022729"/>
    </source>
</evidence>
<organism evidence="4">
    <name type="scientific">Oceaniferula spumae</name>
    <dbReference type="NCBI Taxonomy" id="2979115"/>
    <lineage>
        <taxon>Bacteria</taxon>
        <taxon>Pseudomonadati</taxon>
        <taxon>Verrucomicrobiota</taxon>
        <taxon>Verrucomicrobiia</taxon>
        <taxon>Verrucomicrobiales</taxon>
        <taxon>Verrucomicrobiaceae</taxon>
        <taxon>Oceaniferula</taxon>
    </lineage>
</organism>
<evidence type="ECO:0000256" key="2">
    <source>
        <dbReference type="SAM" id="SignalP"/>
    </source>
</evidence>
<dbReference type="InterPro" id="IPR039565">
    <property type="entry name" value="BamD-like"/>
</dbReference>
<protein>
    <recommendedName>
        <fullName evidence="3">Outer membrane lipoprotein BamD-like domain-containing protein</fullName>
    </recommendedName>
</protein>
<reference evidence="4" key="1">
    <citation type="submission" date="2024-07" db="EMBL/GenBank/DDBJ databases">
        <title>Complete genome sequence of Verrucomicrobiaceae bacterium NT6N.</title>
        <authorList>
            <person name="Huang C."/>
            <person name="Takami H."/>
            <person name="Hamasaki K."/>
        </authorList>
    </citation>
    <scope>NUCLEOTIDE SEQUENCE</scope>
    <source>
        <strain evidence="4">NT6N</strain>
    </source>
</reference>
<dbReference type="InterPro" id="IPR011990">
    <property type="entry name" value="TPR-like_helical_dom_sf"/>
</dbReference>
<dbReference type="Pfam" id="PF13174">
    <property type="entry name" value="TPR_6"/>
    <property type="match status" value="1"/>
</dbReference>
<feature type="chain" id="PRO_5043950120" description="Outer membrane lipoprotein BamD-like domain-containing protein" evidence="2">
    <location>
        <begin position="19"/>
        <end position="326"/>
    </location>
</feature>
<dbReference type="InterPro" id="IPR019734">
    <property type="entry name" value="TPR_rpt"/>
</dbReference>
<sequence length="326" mass="35186">MRIDAALPISLARLSVSAGLSLGLALLSSCGSDSDDLPLVSGAGGTTATGTSPAAASLLAQGRAYQNAGNTRKALSTYKQINKEYPYSVSAGEASFSEAQILDKEGDLFKAFESYQVLISRHQASPHYATAIQRQEAVAHAAANGVIKNNFLGMKTRISPDKVEKMLGQVRDNAPQAASASKAQYTIGRVWQKEGNADKAIAAYRRMATDYSSSPYAPEALYQTGEILVIKAERGNQNKANVNSARDIYNDLLQRYPSHSRAADARRRLALLGGQDIQRSFDVAEFYRGKGQTQSALFYYREVTSKTKSGALYNKAKQRIAELGGQ</sequence>
<accession>A0AAT9FGV2</accession>
<dbReference type="Gene3D" id="1.25.40.10">
    <property type="entry name" value="Tetratricopeptide repeat domain"/>
    <property type="match status" value="2"/>
</dbReference>
<dbReference type="SUPFAM" id="SSF48452">
    <property type="entry name" value="TPR-like"/>
    <property type="match status" value="1"/>
</dbReference>
<gene>
    <name evidence="4" type="ORF">NT6N_02630</name>
</gene>
<dbReference type="Pfam" id="PF13525">
    <property type="entry name" value="YfiO"/>
    <property type="match status" value="1"/>
</dbReference>
<dbReference type="EMBL" id="AP026866">
    <property type="protein sequence ID" value="BDS05223.1"/>
    <property type="molecule type" value="Genomic_DNA"/>
</dbReference>
<evidence type="ECO:0000259" key="3">
    <source>
        <dbReference type="Pfam" id="PF13525"/>
    </source>
</evidence>
<proteinExistence type="predicted"/>
<feature type="domain" description="Outer membrane lipoprotein BamD-like" evidence="3">
    <location>
        <begin position="167"/>
        <end position="304"/>
    </location>
</feature>
<dbReference type="KEGG" id="osu:NT6N_02630"/>
<evidence type="ECO:0000313" key="4">
    <source>
        <dbReference type="EMBL" id="BDS05223.1"/>
    </source>
</evidence>
<name>A0AAT9FGV2_9BACT</name>